<name>A0A0B6YBF0_9EUPU</name>
<dbReference type="PROSITE" id="PS01179">
    <property type="entry name" value="PID"/>
    <property type="match status" value="1"/>
</dbReference>
<dbReference type="EMBL" id="HACG01006609">
    <property type="protein sequence ID" value="CEK53474.1"/>
    <property type="molecule type" value="Transcribed_RNA"/>
</dbReference>
<proteinExistence type="predicted"/>
<dbReference type="Gene3D" id="6.20.360.10">
    <property type="match status" value="1"/>
</dbReference>
<accession>A0A0B6YBF0</accession>
<dbReference type="GO" id="GO:0051895">
    <property type="term" value="P:negative regulation of focal adhesion assembly"/>
    <property type="evidence" value="ECO:0007669"/>
    <property type="project" value="TreeGrafter"/>
</dbReference>
<reference evidence="3" key="1">
    <citation type="submission" date="2014-12" db="EMBL/GenBank/DDBJ databases">
        <title>Insight into the proteome of Arion vulgaris.</title>
        <authorList>
            <person name="Aradska J."/>
            <person name="Bulat T."/>
            <person name="Smidak R."/>
            <person name="Sarate P."/>
            <person name="Gangsoo J."/>
            <person name="Sialana F."/>
            <person name="Bilban M."/>
            <person name="Lubec G."/>
        </authorList>
    </citation>
    <scope>NUCLEOTIDE SEQUENCE</scope>
    <source>
        <tissue evidence="3">Skin</tissue>
    </source>
</reference>
<dbReference type="GO" id="GO:0005178">
    <property type="term" value="F:integrin binding"/>
    <property type="evidence" value="ECO:0007669"/>
    <property type="project" value="TreeGrafter"/>
</dbReference>
<dbReference type="GO" id="GO:0005856">
    <property type="term" value="C:cytoskeleton"/>
    <property type="evidence" value="ECO:0007669"/>
    <property type="project" value="TreeGrafter"/>
</dbReference>
<dbReference type="GO" id="GO:0071944">
    <property type="term" value="C:cell periphery"/>
    <property type="evidence" value="ECO:0007669"/>
    <property type="project" value="TreeGrafter"/>
</dbReference>
<feature type="compositionally biased region" description="Polar residues" evidence="1">
    <location>
        <begin position="13"/>
        <end position="31"/>
    </location>
</feature>
<evidence type="ECO:0000256" key="1">
    <source>
        <dbReference type="SAM" id="MobiDB-lite"/>
    </source>
</evidence>
<dbReference type="SUPFAM" id="SSF50729">
    <property type="entry name" value="PH domain-like"/>
    <property type="match status" value="1"/>
</dbReference>
<dbReference type="GO" id="GO:0001726">
    <property type="term" value="C:ruffle"/>
    <property type="evidence" value="ECO:0007669"/>
    <property type="project" value="TreeGrafter"/>
</dbReference>
<protein>
    <recommendedName>
        <fullName evidence="2">PID domain-containing protein</fullName>
    </recommendedName>
</protein>
<dbReference type="Pfam" id="PF10480">
    <property type="entry name" value="ICAP-1_inte_bdg"/>
    <property type="match status" value="1"/>
</dbReference>
<dbReference type="InterPro" id="IPR006020">
    <property type="entry name" value="PTB/PI_dom"/>
</dbReference>
<dbReference type="GO" id="GO:0030027">
    <property type="term" value="C:lamellipodium"/>
    <property type="evidence" value="ECO:0007669"/>
    <property type="project" value="TreeGrafter"/>
</dbReference>
<gene>
    <name evidence="3" type="primary">ORF20399</name>
</gene>
<dbReference type="GO" id="GO:1900025">
    <property type="term" value="P:negative regulation of substrate adhesion-dependent cell spreading"/>
    <property type="evidence" value="ECO:0007669"/>
    <property type="project" value="TreeGrafter"/>
</dbReference>
<dbReference type="AlphaFoldDB" id="A0A0B6YBF0"/>
<feature type="region of interest" description="Disordered" evidence="1">
    <location>
        <begin position="1"/>
        <end position="38"/>
    </location>
</feature>
<dbReference type="InterPro" id="IPR019517">
    <property type="entry name" value="Integrin-bd_ICAP-1"/>
</dbReference>
<organism evidence="3">
    <name type="scientific">Arion vulgaris</name>
    <dbReference type="NCBI Taxonomy" id="1028688"/>
    <lineage>
        <taxon>Eukaryota</taxon>
        <taxon>Metazoa</taxon>
        <taxon>Spiralia</taxon>
        <taxon>Lophotrochozoa</taxon>
        <taxon>Mollusca</taxon>
        <taxon>Gastropoda</taxon>
        <taxon>Heterobranchia</taxon>
        <taxon>Euthyneura</taxon>
        <taxon>Panpulmonata</taxon>
        <taxon>Eupulmonata</taxon>
        <taxon>Stylommatophora</taxon>
        <taxon>Helicina</taxon>
        <taxon>Arionoidea</taxon>
        <taxon>Arionidae</taxon>
        <taxon>Arion</taxon>
    </lineage>
</organism>
<dbReference type="PANTHER" id="PTHR32055">
    <property type="entry name" value="INTEGRIN BETA-1-BINDING PROTEIN 1"/>
    <property type="match status" value="1"/>
</dbReference>
<evidence type="ECO:0000259" key="2">
    <source>
        <dbReference type="PROSITE" id="PS01179"/>
    </source>
</evidence>
<sequence length="187" mass="20991">MIRKPSKIKPPQINGNGDTIEGQQSGSSNENLAPGTKDEKEKFDKILHQRVHFQVYYLGVVSAINMTNSKKRDTEPLLVDILEENQIDGKLQVSATEENKVTLFVSRYGIKVMDVGGQEVLQRHPLHTIAQLIQYNDGFGHQNIAVKIGQVGKHVYQCFVFQCHSEDQAQAICNCVRRIFDVIAAKS</sequence>
<evidence type="ECO:0000313" key="3">
    <source>
        <dbReference type="EMBL" id="CEK53474.1"/>
    </source>
</evidence>
<feature type="domain" description="PID" evidence="2">
    <location>
        <begin position="51"/>
        <end position="183"/>
    </location>
</feature>
<dbReference type="PANTHER" id="PTHR32055:SF1">
    <property type="entry name" value="INTEGRIN BETA-1-BINDING PROTEIN 1"/>
    <property type="match status" value="1"/>
</dbReference>